<dbReference type="EMBL" id="SDKK01000050">
    <property type="protein sequence ID" value="TYC50732.1"/>
    <property type="molecule type" value="Genomic_DNA"/>
</dbReference>
<dbReference type="OrthoDB" id="9804312at2"/>
<dbReference type="RefSeq" id="WP_148581734.1">
    <property type="nucleotide sequence ID" value="NZ_SDKK01000050.1"/>
</dbReference>
<dbReference type="InterPro" id="IPR041698">
    <property type="entry name" value="Methyltransf_25"/>
</dbReference>
<accession>A0A6C2CAX3</accession>
<dbReference type="PANTHER" id="PTHR43861:SF1">
    <property type="entry name" value="TRANS-ACONITATE 2-METHYLTRANSFERASE"/>
    <property type="match status" value="1"/>
</dbReference>
<evidence type="ECO:0000313" key="5">
    <source>
        <dbReference type="Proteomes" id="UP000389128"/>
    </source>
</evidence>
<evidence type="ECO:0000256" key="1">
    <source>
        <dbReference type="ARBA" id="ARBA00022603"/>
    </source>
</evidence>
<feature type="domain" description="Methyltransferase" evidence="3">
    <location>
        <begin position="62"/>
        <end position="151"/>
    </location>
</feature>
<dbReference type="PANTHER" id="PTHR43861">
    <property type="entry name" value="TRANS-ACONITATE 2-METHYLTRANSFERASE-RELATED"/>
    <property type="match status" value="1"/>
</dbReference>
<dbReference type="SUPFAM" id="SSF53335">
    <property type="entry name" value="S-adenosyl-L-methionine-dependent methyltransferases"/>
    <property type="match status" value="1"/>
</dbReference>
<organism evidence="4 5">
    <name type="scientific">Zoogloea oleivorans</name>
    <dbReference type="NCBI Taxonomy" id="1552750"/>
    <lineage>
        <taxon>Bacteria</taxon>
        <taxon>Pseudomonadati</taxon>
        <taxon>Pseudomonadota</taxon>
        <taxon>Betaproteobacteria</taxon>
        <taxon>Rhodocyclales</taxon>
        <taxon>Zoogloeaceae</taxon>
        <taxon>Zoogloea</taxon>
    </lineage>
</organism>
<dbReference type="InterPro" id="IPR029063">
    <property type="entry name" value="SAM-dependent_MTases_sf"/>
</dbReference>
<dbReference type="Gene3D" id="3.40.50.150">
    <property type="entry name" value="Vaccinia Virus protein VP39"/>
    <property type="match status" value="1"/>
</dbReference>
<comment type="caution">
    <text evidence="4">The sequence shown here is derived from an EMBL/GenBank/DDBJ whole genome shotgun (WGS) entry which is preliminary data.</text>
</comment>
<evidence type="ECO:0000256" key="2">
    <source>
        <dbReference type="ARBA" id="ARBA00022679"/>
    </source>
</evidence>
<sequence length="216" mass="23934">MDDGTPPLPDAPDARLAQLTAVTIGHYEREAASYRDATWDHDVSQNRAALLSAMEGESPFNILDFGCGPGRDLAFFHALGHRVTGLDGSRAFVEMARANSGCEVLHQDFIALDLPTACFDGIFANASLFHVPRVVLPEVLARLHACLRPQGVLFCSNPRGDNQEGLNGDRYGAFYNLTSWREFVTAAGFVEVDHYYRPPGLPRHQQPWLATVWRRP</sequence>
<name>A0A6C2CAX3_9RHOO</name>
<protein>
    <submittedName>
        <fullName evidence="4">Class I SAM-dependent methyltransferase</fullName>
    </submittedName>
</protein>
<keyword evidence="5" id="KW-1185">Reference proteome</keyword>
<dbReference type="AlphaFoldDB" id="A0A6C2CAX3"/>
<dbReference type="Pfam" id="PF13649">
    <property type="entry name" value="Methyltransf_25"/>
    <property type="match status" value="1"/>
</dbReference>
<keyword evidence="1 4" id="KW-0489">Methyltransferase</keyword>
<evidence type="ECO:0000313" key="4">
    <source>
        <dbReference type="EMBL" id="TYC50732.1"/>
    </source>
</evidence>
<dbReference type="GO" id="GO:0032259">
    <property type="term" value="P:methylation"/>
    <property type="evidence" value="ECO:0007669"/>
    <property type="project" value="UniProtKB-KW"/>
</dbReference>
<dbReference type="GO" id="GO:0008168">
    <property type="term" value="F:methyltransferase activity"/>
    <property type="evidence" value="ECO:0007669"/>
    <property type="project" value="UniProtKB-KW"/>
</dbReference>
<dbReference type="Proteomes" id="UP000389128">
    <property type="component" value="Unassembled WGS sequence"/>
</dbReference>
<reference evidence="4 5" key="1">
    <citation type="submission" date="2019-01" db="EMBL/GenBank/DDBJ databases">
        <title>Zoogloea oleivorans genome sequencing and assembly.</title>
        <authorList>
            <person name="Tancsics A."/>
            <person name="Farkas M."/>
            <person name="Kriszt B."/>
            <person name="Maroti G."/>
            <person name="Horvath B."/>
        </authorList>
    </citation>
    <scope>NUCLEOTIDE SEQUENCE [LARGE SCALE GENOMIC DNA]</scope>
    <source>
        <strain evidence="4 5">Buc</strain>
    </source>
</reference>
<dbReference type="CDD" id="cd02440">
    <property type="entry name" value="AdoMet_MTases"/>
    <property type="match status" value="1"/>
</dbReference>
<gene>
    <name evidence="4" type="ORF">ETQ85_25050</name>
</gene>
<keyword evidence="2 4" id="KW-0808">Transferase</keyword>
<evidence type="ECO:0000259" key="3">
    <source>
        <dbReference type="Pfam" id="PF13649"/>
    </source>
</evidence>
<proteinExistence type="predicted"/>